<dbReference type="SUPFAM" id="SSF56112">
    <property type="entry name" value="Protein kinase-like (PK-like)"/>
    <property type="match status" value="1"/>
</dbReference>
<accession>A0AAU9N4T9</accession>
<sequence length="174" mass="19862">MSLNWEIRQQIVFGAAKAVTSIQSRGLLCGVLKSSNFLIQSDFSPRLSSYETSYLISTSMIIRRNCGRMVPKLKRTQSISKSFSHTSDVYSFGILILEIITGKKPSVTNLGQYVMEKRKREGLKGVPDRRMFGVEENISASSMIMIVEKKRERNKGLSIRVLYRRLKRDNDDSM</sequence>
<dbReference type="GO" id="GO:0005524">
    <property type="term" value="F:ATP binding"/>
    <property type="evidence" value="ECO:0007669"/>
    <property type="project" value="InterPro"/>
</dbReference>
<feature type="domain" description="Protein kinase" evidence="1">
    <location>
        <begin position="1"/>
        <end position="174"/>
    </location>
</feature>
<dbReference type="EMBL" id="CAKMRJ010003334">
    <property type="protein sequence ID" value="CAH1433169.1"/>
    <property type="molecule type" value="Genomic_DNA"/>
</dbReference>
<dbReference type="Gene3D" id="1.10.510.10">
    <property type="entry name" value="Transferase(Phosphotransferase) domain 1"/>
    <property type="match status" value="1"/>
</dbReference>
<dbReference type="GO" id="GO:0004672">
    <property type="term" value="F:protein kinase activity"/>
    <property type="evidence" value="ECO:0007669"/>
    <property type="project" value="InterPro"/>
</dbReference>
<proteinExistence type="predicted"/>
<dbReference type="PROSITE" id="PS50011">
    <property type="entry name" value="PROTEIN_KINASE_DOM"/>
    <property type="match status" value="1"/>
</dbReference>
<name>A0AAU9N4T9_9ASTR</name>
<dbReference type="Pfam" id="PF07714">
    <property type="entry name" value="PK_Tyr_Ser-Thr"/>
    <property type="match status" value="1"/>
</dbReference>
<gene>
    <name evidence="2" type="ORF">LVIROSA_LOCUS19771</name>
</gene>
<dbReference type="Proteomes" id="UP001157418">
    <property type="component" value="Unassembled WGS sequence"/>
</dbReference>
<dbReference type="InterPro" id="IPR046959">
    <property type="entry name" value="PRK1-6/SRF4-like"/>
</dbReference>
<dbReference type="PANTHER" id="PTHR48007:SF23">
    <property type="entry name" value="PROTEIN KINASE DOMAIN-CONTAINING PROTEIN"/>
    <property type="match status" value="1"/>
</dbReference>
<evidence type="ECO:0000259" key="1">
    <source>
        <dbReference type="PROSITE" id="PS50011"/>
    </source>
</evidence>
<comment type="caution">
    <text evidence="2">The sequence shown here is derived from an EMBL/GenBank/DDBJ whole genome shotgun (WGS) entry which is preliminary data.</text>
</comment>
<dbReference type="InterPro" id="IPR011009">
    <property type="entry name" value="Kinase-like_dom_sf"/>
</dbReference>
<keyword evidence="3" id="KW-1185">Reference proteome</keyword>
<dbReference type="InterPro" id="IPR000719">
    <property type="entry name" value="Prot_kinase_dom"/>
</dbReference>
<protein>
    <recommendedName>
        <fullName evidence="1">Protein kinase domain-containing protein</fullName>
    </recommendedName>
</protein>
<reference evidence="2 3" key="1">
    <citation type="submission" date="2022-01" db="EMBL/GenBank/DDBJ databases">
        <authorList>
            <person name="Xiong W."/>
            <person name="Schranz E."/>
        </authorList>
    </citation>
    <scope>NUCLEOTIDE SEQUENCE [LARGE SCALE GENOMIC DNA]</scope>
</reference>
<dbReference type="InterPro" id="IPR001245">
    <property type="entry name" value="Ser-Thr/Tyr_kinase_cat_dom"/>
</dbReference>
<evidence type="ECO:0000313" key="3">
    <source>
        <dbReference type="Proteomes" id="UP001157418"/>
    </source>
</evidence>
<dbReference type="PANTHER" id="PTHR48007">
    <property type="entry name" value="LEUCINE-RICH REPEAT RECEPTOR-LIKE PROTEIN KINASE PXC1"/>
    <property type="match status" value="1"/>
</dbReference>
<organism evidence="2 3">
    <name type="scientific">Lactuca virosa</name>
    <dbReference type="NCBI Taxonomy" id="75947"/>
    <lineage>
        <taxon>Eukaryota</taxon>
        <taxon>Viridiplantae</taxon>
        <taxon>Streptophyta</taxon>
        <taxon>Embryophyta</taxon>
        <taxon>Tracheophyta</taxon>
        <taxon>Spermatophyta</taxon>
        <taxon>Magnoliopsida</taxon>
        <taxon>eudicotyledons</taxon>
        <taxon>Gunneridae</taxon>
        <taxon>Pentapetalae</taxon>
        <taxon>asterids</taxon>
        <taxon>campanulids</taxon>
        <taxon>Asterales</taxon>
        <taxon>Asteraceae</taxon>
        <taxon>Cichorioideae</taxon>
        <taxon>Cichorieae</taxon>
        <taxon>Lactucinae</taxon>
        <taxon>Lactuca</taxon>
    </lineage>
</organism>
<evidence type="ECO:0000313" key="2">
    <source>
        <dbReference type="EMBL" id="CAH1433169.1"/>
    </source>
</evidence>
<dbReference type="AlphaFoldDB" id="A0AAU9N4T9"/>